<evidence type="ECO:0000313" key="1">
    <source>
        <dbReference type="EMBL" id="KAF8572159.1"/>
    </source>
</evidence>
<accession>A0A8T0DW75</accession>
<organism evidence="1 2">
    <name type="scientific">Paragonimus westermani</name>
    <dbReference type="NCBI Taxonomy" id="34504"/>
    <lineage>
        <taxon>Eukaryota</taxon>
        <taxon>Metazoa</taxon>
        <taxon>Spiralia</taxon>
        <taxon>Lophotrochozoa</taxon>
        <taxon>Platyhelminthes</taxon>
        <taxon>Trematoda</taxon>
        <taxon>Digenea</taxon>
        <taxon>Plagiorchiida</taxon>
        <taxon>Troglotremata</taxon>
        <taxon>Troglotrematidae</taxon>
        <taxon>Paragonimus</taxon>
    </lineage>
</organism>
<dbReference type="AlphaFoldDB" id="A0A8T0DW75"/>
<sequence>MPAEDRVCLRFLNWSECDLKTLWPFGAASSSNHASLALKKTTGGDLDVQDRLSVELPRRAFYVALLRKSALFKGGFPLANSYGNAEDAHTDVPTEDLGLVTVNQDRRHKTAQNPGVVFGGQNEGTRFNVSSWNYRTTRRTIPSYVDSVCEPPPPPDLVAPVLLKARRPFQELCGRKTDWNEEPAQEEISIWEKWLYDPARSPKLRALFHFKPRSLGRLYQTDVHDFPDVLRTGNEKVGI</sequence>
<dbReference type="Proteomes" id="UP000699462">
    <property type="component" value="Unassembled WGS sequence"/>
</dbReference>
<proteinExistence type="predicted"/>
<protein>
    <submittedName>
        <fullName evidence="1">Uncharacterized protein</fullName>
    </submittedName>
</protein>
<dbReference type="PANTHER" id="PTHR47331">
    <property type="entry name" value="PHD-TYPE DOMAIN-CONTAINING PROTEIN"/>
    <property type="match status" value="1"/>
</dbReference>
<dbReference type="EMBL" id="JTDF01000151">
    <property type="protein sequence ID" value="KAF8572159.1"/>
    <property type="molecule type" value="Genomic_DNA"/>
</dbReference>
<gene>
    <name evidence="1" type="ORF">P879_00098</name>
</gene>
<dbReference type="OrthoDB" id="6127549at2759"/>
<comment type="caution">
    <text evidence="1">The sequence shown here is derived from an EMBL/GenBank/DDBJ whole genome shotgun (WGS) entry which is preliminary data.</text>
</comment>
<name>A0A8T0DW75_9TREM</name>
<evidence type="ECO:0000313" key="2">
    <source>
        <dbReference type="Proteomes" id="UP000699462"/>
    </source>
</evidence>
<reference evidence="1 2" key="1">
    <citation type="submission" date="2019-07" db="EMBL/GenBank/DDBJ databases">
        <title>Annotation for the trematode Paragonimus westermani.</title>
        <authorList>
            <person name="Choi Y.-J."/>
        </authorList>
    </citation>
    <scope>NUCLEOTIDE SEQUENCE [LARGE SCALE GENOMIC DNA]</scope>
    <source>
        <strain evidence="1">180907_Pwestermani</strain>
    </source>
</reference>
<keyword evidence="2" id="KW-1185">Reference proteome</keyword>